<dbReference type="PROSITE" id="PS01186">
    <property type="entry name" value="EGF_2"/>
    <property type="match status" value="2"/>
</dbReference>
<feature type="disulfide bond" evidence="14">
    <location>
        <begin position="2249"/>
        <end position="2258"/>
    </location>
</feature>
<keyword evidence="10 16" id="KW-0472">Membrane</keyword>
<evidence type="ECO:0000256" key="6">
    <source>
        <dbReference type="ARBA" id="ARBA00022737"/>
    </source>
</evidence>
<feature type="region of interest" description="Disordered" evidence="15">
    <location>
        <begin position="3161"/>
        <end position="3183"/>
    </location>
</feature>
<dbReference type="FunFam" id="2.60.40.60:FF:000039">
    <property type="entry name" value="FAT atypical cadherin 3"/>
    <property type="match status" value="1"/>
</dbReference>
<dbReference type="FunFam" id="2.60.40.60:FF:000010">
    <property type="entry name" value="Cadherin EGF LAG seven-pass G-type receptor 3"/>
    <property type="match status" value="1"/>
</dbReference>
<evidence type="ECO:0000256" key="14">
    <source>
        <dbReference type="PROSITE-ProRule" id="PRU00076"/>
    </source>
</evidence>
<feature type="disulfide bond" evidence="14">
    <location>
        <begin position="2336"/>
        <end position="2345"/>
    </location>
</feature>
<feature type="domain" description="Cadherin" evidence="19">
    <location>
        <begin position="1409"/>
        <end position="1517"/>
    </location>
</feature>
<dbReference type="FunCoup" id="A0A1V9X644">
    <property type="interactions" value="116"/>
</dbReference>
<dbReference type="FunFam" id="2.60.40.60:FF:000024">
    <property type="entry name" value="FAT atypical cadherin 3"/>
    <property type="match status" value="1"/>
</dbReference>
<evidence type="ECO:0000256" key="16">
    <source>
        <dbReference type="SAM" id="Phobius"/>
    </source>
</evidence>
<dbReference type="SMART" id="SM00282">
    <property type="entry name" value="LamG"/>
    <property type="match status" value="2"/>
</dbReference>
<dbReference type="GO" id="GO:0045296">
    <property type="term" value="F:cadherin binding"/>
    <property type="evidence" value="ECO:0007669"/>
    <property type="project" value="TreeGrafter"/>
</dbReference>
<dbReference type="FunFam" id="2.60.40.60:FF:000106">
    <property type="entry name" value="FAT atypical cadherin 4"/>
    <property type="match status" value="1"/>
</dbReference>
<dbReference type="InterPro" id="IPR001791">
    <property type="entry name" value="Laminin_G"/>
</dbReference>
<gene>
    <name evidence="20" type="ORF">BIW11_12501</name>
</gene>
<dbReference type="Pfam" id="PF00028">
    <property type="entry name" value="Cadherin"/>
    <property type="match status" value="16"/>
</dbReference>
<dbReference type="SMART" id="SM00181">
    <property type="entry name" value="EGF"/>
    <property type="match status" value="5"/>
</dbReference>
<evidence type="ECO:0000313" key="20">
    <source>
        <dbReference type="EMBL" id="OQR69060.1"/>
    </source>
</evidence>
<proteinExistence type="predicted"/>
<dbReference type="SUPFAM" id="SSF49899">
    <property type="entry name" value="Concanavalin A-like lectins/glucanases"/>
    <property type="match status" value="2"/>
</dbReference>
<dbReference type="FunFam" id="2.60.40.60:FF:000033">
    <property type="entry name" value="FAT atypical cadherin 1"/>
    <property type="match status" value="2"/>
</dbReference>
<evidence type="ECO:0000256" key="11">
    <source>
        <dbReference type="ARBA" id="ARBA00023157"/>
    </source>
</evidence>
<dbReference type="Pfam" id="PF02210">
    <property type="entry name" value="Laminin_G_2"/>
    <property type="match status" value="1"/>
</dbReference>
<dbReference type="Proteomes" id="UP000192247">
    <property type="component" value="Unassembled WGS sequence"/>
</dbReference>
<evidence type="ECO:0000256" key="8">
    <source>
        <dbReference type="ARBA" id="ARBA00022889"/>
    </source>
</evidence>
<dbReference type="OrthoDB" id="6252479at2759"/>
<dbReference type="InterPro" id="IPR015919">
    <property type="entry name" value="Cadherin-like_sf"/>
</dbReference>
<feature type="domain" description="Cadherin" evidence="19">
    <location>
        <begin position="648"/>
        <end position="752"/>
    </location>
</feature>
<dbReference type="InterPro" id="IPR001881">
    <property type="entry name" value="EGF-like_Ca-bd_dom"/>
</dbReference>
<evidence type="ECO:0000256" key="9">
    <source>
        <dbReference type="ARBA" id="ARBA00022989"/>
    </source>
</evidence>
<dbReference type="PROSITE" id="PS50026">
    <property type="entry name" value="EGF_3"/>
    <property type="match status" value="4"/>
</dbReference>
<keyword evidence="21" id="KW-1185">Reference proteome</keyword>
<feature type="non-terminal residue" evidence="20">
    <location>
        <position position="1"/>
    </location>
</feature>
<feature type="compositionally biased region" description="Pro residues" evidence="15">
    <location>
        <begin position="3340"/>
        <end position="3349"/>
    </location>
</feature>
<dbReference type="InParanoid" id="A0A1V9X644"/>
<feature type="region of interest" description="Disordered" evidence="15">
    <location>
        <begin position="3224"/>
        <end position="3435"/>
    </location>
</feature>
<dbReference type="FunFam" id="2.60.40.60:FF:000116">
    <property type="entry name" value="Dachsous cadherin-related 2"/>
    <property type="match status" value="1"/>
</dbReference>
<feature type="disulfide bond" evidence="14">
    <location>
        <begin position="2271"/>
        <end position="2288"/>
    </location>
</feature>
<dbReference type="SMART" id="SM00112">
    <property type="entry name" value="CA"/>
    <property type="match status" value="16"/>
</dbReference>
<evidence type="ECO:0000256" key="3">
    <source>
        <dbReference type="ARBA" id="ARBA00022536"/>
    </source>
</evidence>
<evidence type="ECO:0000256" key="1">
    <source>
        <dbReference type="ARBA" id="ARBA00004162"/>
    </source>
</evidence>
<dbReference type="GO" id="GO:0005509">
    <property type="term" value="F:calcium ion binding"/>
    <property type="evidence" value="ECO:0007669"/>
    <property type="project" value="UniProtKB-UniRule"/>
</dbReference>
<evidence type="ECO:0000313" key="21">
    <source>
        <dbReference type="Proteomes" id="UP000192247"/>
    </source>
</evidence>
<dbReference type="PANTHER" id="PTHR24027:SF438">
    <property type="entry name" value="CADHERIN 23"/>
    <property type="match status" value="1"/>
</dbReference>
<feature type="compositionally biased region" description="Low complexity" evidence="15">
    <location>
        <begin position="2103"/>
        <end position="2122"/>
    </location>
</feature>
<organism evidence="20 21">
    <name type="scientific">Tropilaelaps mercedesae</name>
    <dbReference type="NCBI Taxonomy" id="418985"/>
    <lineage>
        <taxon>Eukaryota</taxon>
        <taxon>Metazoa</taxon>
        <taxon>Ecdysozoa</taxon>
        <taxon>Arthropoda</taxon>
        <taxon>Chelicerata</taxon>
        <taxon>Arachnida</taxon>
        <taxon>Acari</taxon>
        <taxon>Parasitiformes</taxon>
        <taxon>Mesostigmata</taxon>
        <taxon>Gamasina</taxon>
        <taxon>Dermanyssoidea</taxon>
        <taxon>Laelapidae</taxon>
        <taxon>Tropilaelaps</taxon>
    </lineage>
</organism>
<feature type="domain" description="Cadherin" evidence="19">
    <location>
        <begin position="1842"/>
        <end position="1938"/>
    </location>
</feature>
<dbReference type="InterPro" id="IPR000742">
    <property type="entry name" value="EGF"/>
</dbReference>
<feature type="compositionally biased region" description="Low complexity" evidence="15">
    <location>
        <begin position="1184"/>
        <end position="1193"/>
    </location>
</feature>
<evidence type="ECO:0000256" key="10">
    <source>
        <dbReference type="ARBA" id="ARBA00023136"/>
    </source>
</evidence>
<feature type="domain" description="EGF-like" evidence="18">
    <location>
        <begin position="2302"/>
        <end position="2346"/>
    </location>
</feature>
<dbReference type="GO" id="GO:0048589">
    <property type="term" value="P:developmental growth"/>
    <property type="evidence" value="ECO:0007669"/>
    <property type="project" value="UniProtKB-ARBA"/>
</dbReference>
<feature type="domain" description="Cadherin" evidence="19">
    <location>
        <begin position="218"/>
        <end position="324"/>
    </location>
</feature>
<comment type="caution">
    <text evidence="14">Lacks conserved residue(s) required for the propagation of feature annotation.</text>
</comment>
<keyword evidence="6" id="KW-0677">Repeat</keyword>
<evidence type="ECO:0000256" key="5">
    <source>
        <dbReference type="ARBA" id="ARBA00022729"/>
    </source>
</evidence>
<dbReference type="InterPro" id="IPR013320">
    <property type="entry name" value="ConA-like_dom_sf"/>
</dbReference>
<keyword evidence="7 13" id="KW-0106">Calcium</keyword>
<feature type="domain" description="Cadherin" evidence="19">
    <location>
        <begin position="962"/>
        <end position="1071"/>
    </location>
</feature>
<feature type="compositionally biased region" description="Low complexity" evidence="15">
    <location>
        <begin position="3165"/>
        <end position="3177"/>
    </location>
</feature>
<dbReference type="InterPro" id="IPR020894">
    <property type="entry name" value="Cadherin_CS"/>
</dbReference>
<keyword evidence="9 16" id="KW-1133">Transmembrane helix</keyword>
<protein>
    <submittedName>
        <fullName evidence="20">Cadherin-related tumor suppressor-like</fullName>
    </submittedName>
</protein>
<feature type="transmembrane region" description="Helical" evidence="16">
    <location>
        <begin position="2877"/>
        <end position="2900"/>
    </location>
</feature>
<feature type="disulfide bond" evidence="14">
    <location>
        <begin position="2290"/>
        <end position="2299"/>
    </location>
</feature>
<evidence type="ECO:0000256" key="2">
    <source>
        <dbReference type="ARBA" id="ARBA00022475"/>
    </source>
</evidence>
<dbReference type="SMART" id="SM00179">
    <property type="entry name" value="EGF_CA"/>
    <property type="match status" value="3"/>
</dbReference>
<feature type="domain" description="Cadherin" evidence="19">
    <location>
        <begin position="860"/>
        <end position="961"/>
    </location>
</feature>
<feature type="region of interest" description="Disordered" evidence="15">
    <location>
        <begin position="1184"/>
        <end position="1203"/>
    </location>
</feature>
<evidence type="ECO:0000259" key="18">
    <source>
        <dbReference type="PROSITE" id="PS50026"/>
    </source>
</evidence>
<evidence type="ECO:0000256" key="12">
    <source>
        <dbReference type="ARBA" id="ARBA00023180"/>
    </source>
</evidence>
<dbReference type="PROSITE" id="PS50025">
    <property type="entry name" value="LAM_G_DOMAIN"/>
    <property type="match status" value="2"/>
</dbReference>
<feature type="region of interest" description="Disordered" evidence="15">
    <location>
        <begin position="2086"/>
        <end position="2125"/>
    </location>
</feature>
<keyword evidence="12" id="KW-0325">Glycoprotein</keyword>
<dbReference type="Pfam" id="PF00008">
    <property type="entry name" value="EGF"/>
    <property type="match status" value="1"/>
</dbReference>
<dbReference type="CDD" id="cd00054">
    <property type="entry name" value="EGF_CA"/>
    <property type="match status" value="4"/>
</dbReference>
<dbReference type="PROSITE" id="PS00022">
    <property type="entry name" value="EGF_1"/>
    <property type="match status" value="4"/>
</dbReference>
<keyword evidence="4 16" id="KW-0812">Transmembrane</keyword>
<dbReference type="GO" id="GO:0007156">
    <property type="term" value="P:homophilic cell adhesion via plasma membrane adhesion molecules"/>
    <property type="evidence" value="ECO:0007669"/>
    <property type="project" value="InterPro"/>
</dbReference>
<dbReference type="Gene3D" id="2.60.40.60">
    <property type="entry name" value="Cadherins"/>
    <property type="match status" value="17"/>
</dbReference>
<dbReference type="PROSITE" id="PS50268">
    <property type="entry name" value="CADHERIN_2"/>
    <property type="match status" value="17"/>
</dbReference>
<dbReference type="STRING" id="418985.A0A1V9X644"/>
<dbReference type="GO" id="GO:0016477">
    <property type="term" value="P:cell migration"/>
    <property type="evidence" value="ECO:0007669"/>
    <property type="project" value="TreeGrafter"/>
</dbReference>
<keyword evidence="5" id="KW-0732">Signal</keyword>
<feature type="disulfide bond" evidence="14">
    <location>
        <begin position="2210"/>
        <end position="2219"/>
    </location>
</feature>
<evidence type="ECO:0000256" key="7">
    <source>
        <dbReference type="ARBA" id="ARBA00022837"/>
    </source>
</evidence>
<dbReference type="GO" id="GO:0016342">
    <property type="term" value="C:catenin complex"/>
    <property type="evidence" value="ECO:0007669"/>
    <property type="project" value="TreeGrafter"/>
</dbReference>
<feature type="region of interest" description="Disordered" evidence="15">
    <location>
        <begin position="52"/>
        <end position="78"/>
    </location>
</feature>
<feature type="domain" description="EGF-like" evidence="18">
    <location>
        <begin position="2222"/>
        <end position="2259"/>
    </location>
</feature>
<dbReference type="GO" id="GO:0008104">
    <property type="term" value="P:intracellular protein localization"/>
    <property type="evidence" value="ECO:0007669"/>
    <property type="project" value="UniProtKB-ARBA"/>
</dbReference>
<feature type="compositionally biased region" description="Acidic residues" evidence="15">
    <location>
        <begin position="2093"/>
        <end position="2102"/>
    </location>
</feature>
<dbReference type="FunFam" id="2.60.40.60:FF:000080">
    <property type="entry name" value="FAT atypical cadherin 1"/>
    <property type="match status" value="1"/>
</dbReference>
<dbReference type="EMBL" id="MNPL01022232">
    <property type="protein sequence ID" value="OQR69060.1"/>
    <property type="molecule type" value="Genomic_DNA"/>
</dbReference>
<dbReference type="FunFam" id="2.60.40.60:FF:000020">
    <property type="entry name" value="Dachsous cadherin-related 1b"/>
    <property type="match status" value="3"/>
</dbReference>
<dbReference type="PROSITE" id="PS00232">
    <property type="entry name" value="CADHERIN_1"/>
    <property type="match status" value="7"/>
</dbReference>
<keyword evidence="3 14" id="KW-0245">EGF-like domain</keyword>
<reference evidence="20 21" key="1">
    <citation type="journal article" date="2017" name="Gigascience">
        <title>Draft genome of the honey bee ectoparasitic mite, Tropilaelaps mercedesae, is shaped by the parasitic life history.</title>
        <authorList>
            <person name="Dong X."/>
            <person name="Armstrong S.D."/>
            <person name="Xia D."/>
            <person name="Makepeace B.L."/>
            <person name="Darby A.C."/>
            <person name="Kadowaki T."/>
        </authorList>
    </citation>
    <scope>NUCLEOTIDE SEQUENCE [LARGE SCALE GENOMIC DNA]</scope>
    <source>
        <strain evidence="20">Wuxi-XJTLU</strain>
    </source>
</reference>
<evidence type="ECO:0000256" key="15">
    <source>
        <dbReference type="SAM" id="MobiDB-lite"/>
    </source>
</evidence>
<feature type="domain" description="Cadherin" evidence="19">
    <location>
        <begin position="324"/>
        <end position="436"/>
    </location>
</feature>
<feature type="domain" description="EGF-like" evidence="18">
    <location>
        <begin position="2162"/>
        <end position="2220"/>
    </location>
</feature>
<feature type="domain" description="Cadherin" evidence="19">
    <location>
        <begin position="753"/>
        <end position="859"/>
    </location>
</feature>
<feature type="compositionally biased region" description="Polar residues" evidence="15">
    <location>
        <begin position="3404"/>
        <end position="3418"/>
    </location>
</feature>
<feature type="domain" description="Cadherin" evidence="19">
    <location>
        <begin position="1518"/>
        <end position="1621"/>
    </location>
</feature>
<feature type="domain" description="Cadherin" evidence="19">
    <location>
        <begin position="1622"/>
        <end position="1727"/>
    </location>
</feature>
<evidence type="ECO:0000256" key="13">
    <source>
        <dbReference type="PROSITE-ProRule" id="PRU00043"/>
    </source>
</evidence>
<feature type="domain" description="Cadherin" evidence="19">
    <location>
        <begin position="542"/>
        <end position="647"/>
    </location>
</feature>
<feature type="domain" description="Laminin G" evidence="17">
    <location>
        <begin position="2645"/>
        <end position="2860"/>
    </location>
</feature>
<feature type="domain" description="Cadherin" evidence="19">
    <location>
        <begin position="1728"/>
        <end position="1833"/>
    </location>
</feature>
<dbReference type="Gene3D" id="2.60.120.200">
    <property type="match status" value="2"/>
</dbReference>
<evidence type="ECO:0000259" key="19">
    <source>
        <dbReference type="PROSITE" id="PS50268"/>
    </source>
</evidence>
<keyword evidence="11 14" id="KW-1015">Disulfide bond</keyword>
<feature type="domain" description="Cadherin" evidence="19">
    <location>
        <begin position="1300"/>
        <end position="1408"/>
    </location>
</feature>
<dbReference type="CDD" id="cd11304">
    <property type="entry name" value="Cadherin_repeat"/>
    <property type="match status" value="17"/>
</dbReference>
<dbReference type="SUPFAM" id="SSF57196">
    <property type="entry name" value="EGF/Laminin"/>
    <property type="match status" value="2"/>
</dbReference>
<dbReference type="PRINTS" id="PR00205">
    <property type="entry name" value="CADHERIN"/>
</dbReference>
<dbReference type="FunFam" id="2.60.40.60:FF:000092">
    <property type="entry name" value="Protocadherin 8"/>
    <property type="match status" value="1"/>
</dbReference>
<feature type="compositionally biased region" description="Basic residues" evidence="15">
    <location>
        <begin position="53"/>
        <end position="65"/>
    </location>
</feature>
<evidence type="ECO:0000259" key="17">
    <source>
        <dbReference type="PROSITE" id="PS50025"/>
    </source>
</evidence>
<feature type="domain" description="Cadherin" evidence="19">
    <location>
        <begin position="1206"/>
        <end position="1299"/>
    </location>
</feature>
<feature type="domain" description="Laminin G" evidence="17">
    <location>
        <begin position="2347"/>
        <end position="2538"/>
    </location>
</feature>
<comment type="subcellular location">
    <subcellularLocation>
        <location evidence="1">Cell membrane</location>
        <topology evidence="1">Single-pass membrane protein</topology>
    </subcellularLocation>
</comment>
<dbReference type="GO" id="GO:0048513">
    <property type="term" value="P:animal organ development"/>
    <property type="evidence" value="ECO:0007669"/>
    <property type="project" value="UniProtKB-ARBA"/>
</dbReference>
<feature type="domain" description="Cadherin" evidence="19">
    <location>
        <begin position="1071"/>
        <end position="1171"/>
    </location>
</feature>
<dbReference type="FunFam" id="2.60.40.60:FF:000037">
    <property type="entry name" value="FAT atypical cadherin 1"/>
    <property type="match status" value="1"/>
</dbReference>
<dbReference type="CDD" id="cd00110">
    <property type="entry name" value="LamG"/>
    <property type="match status" value="2"/>
</dbReference>
<dbReference type="GO" id="GO:0007163">
    <property type="term" value="P:establishment or maintenance of cell polarity"/>
    <property type="evidence" value="ECO:0007669"/>
    <property type="project" value="UniProtKB-ARBA"/>
</dbReference>
<feature type="domain" description="Cadherin" evidence="19">
    <location>
        <begin position="437"/>
        <end position="541"/>
    </location>
</feature>
<keyword evidence="8" id="KW-0130">Cell adhesion</keyword>
<dbReference type="PANTHER" id="PTHR24027">
    <property type="entry name" value="CADHERIN-23"/>
    <property type="match status" value="1"/>
</dbReference>
<dbReference type="InterPro" id="IPR039808">
    <property type="entry name" value="Cadherin"/>
</dbReference>
<accession>A0A1V9X644</accession>
<evidence type="ECO:0000256" key="4">
    <source>
        <dbReference type="ARBA" id="ARBA00022692"/>
    </source>
</evidence>
<dbReference type="Pfam" id="PF00054">
    <property type="entry name" value="Laminin_G_1"/>
    <property type="match status" value="1"/>
</dbReference>
<keyword evidence="2" id="KW-1003">Cell membrane</keyword>
<dbReference type="GO" id="GO:0008013">
    <property type="term" value="F:beta-catenin binding"/>
    <property type="evidence" value="ECO:0007669"/>
    <property type="project" value="TreeGrafter"/>
</dbReference>
<feature type="domain" description="Cadherin" evidence="19">
    <location>
        <begin position="189"/>
        <end position="217"/>
    </location>
</feature>
<feature type="compositionally biased region" description="Low complexity" evidence="15">
    <location>
        <begin position="3375"/>
        <end position="3388"/>
    </location>
</feature>
<dbReference type="GO" id="GO:0031175">
    <property type="term" value="P:neuron projection development"/>
    <property type="evidence" value="ECO:0007669"/>
    <property type="project" value="TreeGrafter"/>
</dbReference>
<dbReference type="Gene3D" id="2.10.25.10">
    <property type="entry name" value="Laminin"/>
    <property type="match status" value="4"/>
</dbReference>
<dbReference type="GO" id="GO:0001736">
    <property type="term" value="P:establishment of planar polarity"/>
    <property type="evidence" value="ECO:0007669"/>
    <property type="project" value="UniProtKB-ARBA"/>
</dbReference>
<feature type="domain" description="EGF-like" evidence="18">
    <location>
        <begin position="2262"/>
        <end position="2300"/>
    </location>
</feature>
<sequence>PWVFSAVVFCLREGPRSCPTQIGYGRSLGRRLPLAGVATAAAAAAAAAANKVGPRRRLRSRRRPPRAPAVKSVDVPANGSGRQSSLLTLLLLPPIRLASSSDVAGPMRRNGKGLSVLYRAAQLTASARQPLRAAPFLAVGSRMSAGSDRNSAHRCVVERPTLVHLWSAFSTMSPSLTGWDVVSRPASCAHDGSSVRLSATATVYINVVDVNDNAPVFDPLSYAAELAEDAPLGSQVVKVHATDLDAGLNGDITYSVLEGDDEEQFAISDEGVISTNAPLDRETRASYNLVVLAQDRAEVISQRLSSTCQVSIVVRDVNDVTPHFVTPNVTSIVENAPINAVVMAVKAVDGDEGANAFVEYSLANDNPNGGSGYSGQQRFSIGPVDGLLRVTGVLDRERAAMHVVHVVARDRGTPARSATAAITVNILDDNDHSPQFERRQWTATVSEAAPAGFAVLNVSATDADAGPAGRVCYAIVAGDPNRDFSIDEDSGTLRVRKALDHERKSRYVITVQAEDSASETRYDTASVSITLKDVNDRAPTFAHSPYEAALAENSPIPLGGTLVGRLAASDADAEPGDLHYRLLAGDRSLFRVNSTTGDVYVLRSLDRERTSLAYATVAAVDSGSPRLTGTASLVLHIADVNDNSPIFERASYELHVAENQPGGTLVHTLKAHDADEGLNAEVRYSLESPSQYFTLDGASGELRTLRPLDRETTAEYQLRVRCADRHGGDGSRSARINVTVYVDDLNDNAPQFERGVYEIRIADNANPGHFVFGTQARDADSGANRRVAYQLAGPDAGLFQVDARTGVVKLAHRLPTRPPGGVIAPFELRLFATDGGVVPLSTNATLRVRAHRHEEFPVFLAGRREFTIKEDAPIGHRLTRVQAKASSQPAEVLYSVAGGNVDNVFTVDTQTGEVSVAGLLDFESTPIFRLWLQAEDRVTGLATYTELSIVLTDVNDNAPVCKQTIYNVTVMEEQQTPELVAQIEAIDADEDENGEVVFQLASTPTAGPAATLPFSIEARSGRIYTTTKLDRETFDHYQLTVQAIDRGSPARTGTCTVHVHVADKNDNSPRFTRIFSANVTENAPVGHFVIRITSSDPDVGPNAQATYALVDDQDGAFAIDERTGDVTVAGAIDRETRDEYLLKVSVFDGAWKQVTSITIAVLDANDNPPAFSMAAYEFLVAESQQQQQQQQQQQHHHHHQKGELQTFVGTVRATDRDKVGSTISFALVRPSDLFRIDPVSGNITAKRPLIYRRARGGRLSPENVHRLRVVATDHGKPPLSAEVAVTVQVVDSNNHPPAFEQAEYFVPVPESMPADAKLWRLVAADEADEGVNARVRYGLAGQGNASESGLLRVDESSGWLSLTRSVHGRRGQRFETWAVARDGGVPAKSARAHVVIEVTGENEHAPEFSASIYQTSVAEDVGEGFEMLTVHATDADDGINGALFYELQLLDDHPAAKGKFAVDERSGVVRVNTSLDYEAEREYLLRVVAKDRGLKTLSASVDLIVTVLDVNDCPPVFNASEFHATLYENAPVDTVVTQLTATDADSPRNQVIQYSLLGPNIGHLFAIDPHSGVVIARKSLDFEAERAFEIEVVASNPGTVQFSSCKLVVELLGRNEFLPKFTQPVFQFQASESDVVGRVVGAVTATDEDAGTDGEVLYFLVGASNERGFKLDSRSGVITVARRLDREAQARVVLTAIAKNGGAIRGNDTDEAQVVISILDGNDPPTFNRPLYEARLSENADASTYVTTVTATDKDVRPNNNQFYYAILDGNTRNAFAIDPHTGDVHTAARLDRETVPDYNLTIGAIDNGTPPQTGVATLLVSVDDVNDNAPYFDDADTVGYVAENEPAYSSVMVLSARDRDLPPNAGPFAYLLVGGPHADKFEIERHSGLVRTTAPLDRETTAELSFIVEVHDSGTPTHKSRSSITVRVRDKNDNPSSSRDVAVVVWVLNNVFPGGKIAEVAPLDPDVVGDYTCRLSDTGKDSVFSLARHCSLHARRTPSPQNFSLAVRGNDGRHPDVRSSVSIQFRSFDDAAVRHAVTLRTIRPVPADDFVSTERYDMFVNLLDDATSYIGTPLVFSIAEDEAPLVPASGGGDDDDDDDDAAAAAAADYEPTPSAPAPTSSNRSLQVTLAVQKRSGVYALPAEVKTALRESAELAAMFVVGYEPCDIRPCLNGAHCQSRLENRGRLQISSSARRIVTTPVILRRPRCACPPGFSGVACETQREPCSPNPCASGGTCHYDSKEGYRCVCPPHLHGRNCEQRQADACASSPCRNGGSCESAPGGGAFFCLCRPGFKGALCEQTSDGCRPNRCRNGATCVAEAPGTTSTSSAGYRCACPANFYGRHCERSTFGFHPYSFVAFPTLRAGTNDISIVFATSKRDALLAYNYGGQSGGRSDFVALELVEGRARFSFGGARSAISRVSAGGDLADGRWHKVSVIRNGRTAALAVATCQHHGELCDECAPGNASCSASTTGHTGTLSFNNNPLYVGGLPFVEAIVERPGQLASDDFVGCIHSVAVNGKSLELDAPLKSAYVSDQCPRPADPCSVGRSSTVLTAAAAATSSSGSATPAGAGGDLCGLRGQCIDEWFSASCVCPSGLIARDCGPALDAPEQAFSLSMNGAGLIEMTPNEKHKRSHLHQGGVGGGAGSRPTSSQRTLVPEPAKTLSFSFRTKHPDGLLLLSETEGDFTMLELVAGSLTYRSQYKGERVLSASMDVSVADGVWHSVTLTRYNDPVPWVSLSVDHSIVELRPPSSAQGGGGGGGGGAVLSGGHTARGVHDFLDPFVSLITFGGPPQPSIQPSVTQQLQSVGSQELGRALSAPGLQGCLRRIAVNGELQTAGGNATRATYFSVAVRGSATLGCGDTAGGVLGSARDPLNIGVIAVVVFFAILISGLLASYVTFKQCKLQERGGANKAKHKISNTYVAGGTAGGANNNTEDIVLQGGAPAVAAGRPDGPHAGLPKKIMRAPPDAALGAVPILPMSAKNFDATTGPVLSTPMPRFALPGSGAASAPLGSEAPECYDLENASSIAPSDIDIVYHYKAFRDGARKGPGGKLLSGGAPLPPPYAASAHRLSPGSISHGSSSLILARDNNNHSALSQRMSPLGGVAVTLSQNNTPLARLSPSSEMSQQTPRILTLQDISGKPLQRALLAGKGAMGASECSGLTSPVSSHAPSSQSQLTVSSVPAKPLTTAQLAKLKGTPTREIELGLTQDEIERLNFRRNSSLVRTLEGGPSDTDDDAGHVLDSMPAHDDDDDDDGDAANTDVRDDDSSADESGGNESFTCSEFEYNGQHNYEKIRQRSKRRQQATGVRRTYGHGAADNNNTDTELEDKIYNTSHAYEVPPPGPPGAPNPDWNLSAAWAQPPPPRIGSSSQLRAGAAASATVHASGGQHPANVHGGSLHNIAHSRQPSKDSTYSNRSANHRPSGRQSKTKEEYV</sequence>
<feature type="region of interest" description="Disordered" evidence="15">
    <location>
        <begin position="2630"/>
        <end position="2660"/>
    </location>
</feature>
<name>A0A1V9X644_9ACAR</name>
<dbReference type="SUPFAM" id="SSF49313">
    <property type="entry name" value="Cadherin-like"/>
    <property type="match status" value="16"/>
</dbReference>
<comment type="caution">
    <text evidence="20">The sequence shown here is derived from an EMBL/GenBank/DDBJ whole genome shotgun (WGS) entry which is preliminary data.</text>
</comment>
<dbReference type="InterPro" id="IPR002126">
    <property type="entry name" value="Cadherin-like_dom"/>
</dbReference>